<evidence type="ECO:0000256" key="7">
    <source>
        <dbReference type="ARBA" id="ARBA00025213"/>
    </source>
</evidence>
<evidence type="ECO:0000313" key="11">
    <source>
        <dbReference type="Ensembl" id="ENSMMDP00005042505.1"/>
    </source>
</evidence>
<dbReference type="InterPro" id="IPR008954">
    <property type="entry name" value="Moesin_tail_sf"/>
</dbReference>
<keyword evidence="3" id="KW-0963">Cytoplasm</keyword>
<dbReference type="GO" id="GO:0043025">
    <property type="term" value="C:neuronal cell body"/>
    <property type="evidence" value="ECO:0007669"/>
    <property type="project" value="TreeGrafter"/>
</dbReference>
<dbReference type="InterPro" id="IPR045346">
    <property type="entry name" value="Ermin"/>
</dbReference>
<dbReference type="PANTHER" id="PTHR47137:SF1">
    <property type="entry name" value="ERMIN"/>
    <property type="match status" value="1"/>
</dbReference>
<dbReference type="Ensembl" id="ENSMMDT00005043363.1">
    <property type="protein sequence ID" value="ENSMMDP00005042505.1"/>
    <property type="gene ID" value="ENSMMDG00005019589.1"/>
</dbReference>
<dbReference type="GO" id="GO:0070062">
    <property type="term" value="C:extracellular exosome"/>
    <property type="evidence" value="ECO:0007669"/>
    <property type="project" value="TreeGrafter"/>
</dbReference>
<dbReference type="GO" id="GO:0033270">
    <property type="term" value="C:paranode region of axon"/>
    <property type="evidence" value="ECO:0007669"/>
    <property type="project" value="TreeGrafter"/>
</dbReference>
<reference evidence="11" key="1">
    <citation type="submission" date="2019-06" db="EMBL/GenBank/DDBJ databases">
        <authorList>
            <consortium name="Wellcome Sanger Institute Data Sharing"/>
        </authorList>
    </citation>
    <scope>NUCLEOTIDE SEQUENCE [LARGE SCALE GENOMIC DNA]</scope>
</reference>
<dbReference type="GO" id="GO:0043209">
    <property type="term" value="C:myelin sheath"/>
    <property type="evidence" value="ECO:0007669"/>
    <property type="project" value="TreeGrafter"/>
</dbReference>
<keyword evidence="4" id="KW-0597">Phosphoprotein</keyword>
<keyword evidence="6" id="KW-0206">Cytoskeleton</keyword>
<dbReference type="Proteomes" id="UP000472263">
    <property type="component" value="Chromosome 21"/>
</dbReference>
<dbReference type="GO" id="GO:0031344">
    <property type="term" value="P:regulation of cell projection organization"/>
    <property type="evidence" value="ECO:0007669"/>
    <property type="project" value="TreeGrafter"/>
</dbReference>
<evidence type="ECO:0000313" key="12">
    <source>
        <dbReference type="Proteomes" id="UP000472263"/>
    </source>
</evidence>
<feature type="region of interest" description="Disordered" evidence="10">
    <location>
        <begin position="84"/>
        <end position="240"/>
    </location>
</feature>
<reference evidence="11" key="3">
    <citation type="submission" date="2025-09" db="UniProtKB">
        <authorList>
            <consortium name="Ensembl"/>
        </authorList>
    </citation>
    <scope>IDENTIFICATION</scope>
</reference>
<comment type="subcellular location">
    <subcellularLocation>
        <location evidence="1">Cytoplasm</location>
        <location evidence="1">Cytoskeleton</location>
    </subcellularLocation>
</comment>
<comment type="subunit">
    <text evidence="2">Binds actin.</text>
</comment>
<sequence length="278" mass="30682">MMEATKSTAPPDTMDLTKDEDKLASQVVEIVSAITPGAPRSPEEPEEKGDESVSYTNEDRALKDMTETASCAFGVRECRDGTLVNSEVDDLPVPQMNDRAPDTITTKDNCQTERDTTETRQDLQTDQEEDNKESQSNSADAGTKCNLAPEESVSTSGEPVEATSAITELQAKPDQTEAPEQMSGDELQARQACGDSQDEQHQDPEQDHNFHVSLGSPQDPKPGYSTLPLPKKSGRTVSHKTSFNHHISSKYNTVSYRKIQRGNTRQKIEEFESMIMNL</sequence>
<evidence type="ECO:0000256" key="2">
    <source>
        <dbReference type="ARBA" id="ARBA00011216"/>
    </source>
</evidence>
<protein>
    <recommendedName>
        <fullName evidence="8">Ermin</fullName>
    </recommendedName>
    <alternativeName>
        <fullName evidence="9">Juxtanodin</fullName>
    </alternativeName>
</protein>
<dbReference type="Gene3D" id="6.10.360.10">
    <property type="match status" value="1"/>
</dbReference>
<evidence type="ECO:0000256" key="8">
    <source>
        <dbReference type="ARBA" id="ARBA00026168"/>
    </source>
</evidence>
<dbReference type="GO" id="GO:0051015">
    <property type="term" value="F:actin filament binding"/>
    <property type="evidence" value="ECO:0007669"/>
    <property type="project" value="InterPro"/>
</dbReference>
<feature type="compositionally biased region" description="Basic and acidic residues" evidence="10">
    <location>
        <begin position="198"/>
        <end position="210"/>
    </location>
</feature>
<evidence type="ECO:0000256" key="1">
    <source>
        <dbReference type="ARBA" id="ARBA00004245"/>
    </source>
</evidence>
<reference evidence="11" key="2">
    <citation type="submission" date="2025-08" db="UniProtKB">
        <authorList>
            <consortium name="Ensembl"/>
        </authorList>
    </citation>
    <scope>IDENTIFICATION</scope>
</reference>
<dbReference type="AlphaFoldDB" id="A0A667ZHJ1"/>
<comment type="function">
    <text evidence="7">Plays a role in cytoskeletal rearrangements during the late wrapping and/or compaction phases of myelinogenesis as well as in maintenance and stability of myelin sheath in the adult. May play an important role in late-stage oligodendroglia maturation, myelin/Ranvier node formation during CNS development, and in the maintenance and plasticity of related structures in the mature CNS.</text>
</comment>
<accession>A0A667ZHJ1</accession>
<dbReference type="GO" id="GO:0033269">
    <property type="term" value="C:internode region of axon"/>
    <property type="evidence" value="ECO:0007669"/>
    <property type="project" value="TreeGrafter"/>
</dbReference>
<feature type="compositionally biased region" description="Basic and acidic residues" evidence="10">
    <location>
        <begin position="110"/>
        <end position="123"/>
    </location>
</feature>
<dbReference type="GO" id="GO:0007015">
    <property type="term" value="P:actin filament organization"/>
    <property type="evidence" value="ECO:0007669"/>
    <property type="project" value="InterPro"/>
</dbReference>
<evidence type="ECO:0000256" key="4">
    <source>
        <dbReference type="ARBA" id="ARBA00022553"/>
    </source>
</evidence>
<evidence type="ECO:0000256" key="5">
    <source>
        <dbReference type="ARBA" id="ARBA00023203"/>
    </source>
</evidence>
<dbReference type="GO" id="GO:0001763">
    <property type="term" value="P:morphogenesis of a branching structure"/>
    <property type="evidence" value="ECO:0007669"/>
    <property type="project" value="TreeGrafter"/>
</dbReference>
<keyword evidence="12" id="KW-1185">Reference proteome</keyword>
<evidence type="ECO:0000256" key="10">
    <source>
        <dbReference type="SAM" id="MobiDB-lite"/>
    </source>
</evidence>
<name>A0A667ZHJ1_9TELE</name>
<dbReference type="GO" id="GO:0008360">
    <property type="term" value="P:regulation of cell shape"/>
    <property type="evidence" value="ECO:0007669"/>
    <property type="project" value="InterPro"/>
</dbReference>
<dbReference type="PANTHER" id="PTHR47137">
    <property type="entry name" value="ERMIN"/>
    <property type="match status" value="1"/>
</dbReference>
<gene>
    <name evidence="11" type="primary">ermn</name>
</gene>
<evidence type="ECO:0000256" key="3">
    <source>
        <dbReference type="ARBA" id="ARBA00022490"/>
    </source>
</evidence>
<feature type="region of interest" description="Disordered" evidence="10">
    <location>
        <begin position="33"/>
        <end position="61"/>
    </location>
</feature>
<organism evidence="11 12">
    <name type="scientific">Myripristis murdjan</name>
    <name type="common">pinecone soldierfish</name>
    <dbReference type="NCBI Taxonomy" id="586833"/>
    <lineage>
        <taxon>Eukaryota</taxon>
        <taxon>Metazoa</taxon>
        <taxon>Chordata</taxon>
        <taxon>Craniata</taxon>
        <taxon>Vertebrata</taxon>
        <taxon>Euteleostomi</taxon>
        <taxon>Actinopterygii</taxon>
        <taxon>Neopterygii</taxon>
        <taxon>Teleostei</taxon>
        <taxon>Neoteleostei</taxon>
        <taxon>Acanthomorphata</taxon>
        <taxon>Holocentriformes</taxon>
        <taxon>Holocentridae</taxon>
        <taxon>Myripristis</taxon>
    </lineage>
</organism>
<dbReference type="GO" id="GO:0030175">
    <property type="term" value="C:filopodium"/>
    <property type="evidence" value="ECO:0007669"/>
    <property type="project" value="TreeGrafter"/>
</dbReference>
<proteinExistence type="predicted"/>
<dbReference type="GO" id="GO:0005856">
    <property type="term" value="C:cytoskeleton"/>
    <property type="evidence" value="ECO:0007669"/>
    <property type="project" value="UniProtKB-SubCell"/>
</dbReference>
<evidence type="ECO:0000256" key="9">
    <source>
        <dbReference type="ARBA" id="ARBA00031224"/>
    </source>
</evidence>
<dbReference type="Pfam" id="PF20491">
    <property type="entry name" value="Ermin"/>
    <property type="match status" value="1"/>
</dbReference>
<evidence type="ECO:0000256" key="6">
    <source>
        <dbReference type="ARBA" id="ARBA00023212"/>
    </source>
</evidence>
<keyword evidence="5" id="KW-0009">Actin-binding</keyword>
<dbReference type="GO" id="GO:0005938">
    <property type="term" value="C:cell cortex"/>
    <property type="evidence" value="ECO:0007669"/>
    <property type="project" value="TreeGrafter"/>
</dbReference>
<dbReference type="InParanoid" id="A0A667ZHJ1"/>
<dbReference type="GeneTree" id="ENSGT00650000094711"/>